<feature type="domain" description="Major facilitator superfamily (MFS) profile" evidence="8">
    <location>
        <begin position="12"/>
        <end position="414"/>
    </location>
</feature>
<dbReference type="InterPro" id="IPR050382">
    <property type="entry name" value="MFS_Na/Anion_cotransporter"/>
</dbReference>
<keyword evidence="5 7" id="KW-0472">Membrane</keyword>
<feature type="transmembrane region" description="Helical" evidence="7">
    <location>
        <begin position="362"/>
        <end position="382"/>
    </location>
</feature>
<name>A0A517DWI1_9FIRM</name>
<evidence type="ECO:0000256" key="1">
    <source>
        <dbReference type="ARBA" id="ARBA00004651"/>
    </source>
</evidence>
<dbReference type="OrthoDB" id="105228at2"/>
<dbReference type="Gene3D" id="1.20.1250.20">
    <property type="entry name" value="MFS general substrate transporter like domains"/>
    <property type="match status" value="2"/>
</dbReference>
<comment type="subcellular location">
    <subcellularLocation>
        <location evidence="1">Cell membrane</location>
        <topology evidence="1">Multi-pass membrane protein</topology>
    </subcellularLocation>
</comment>
<dbReference type="GO" id="GO:0022857">
    <property type="term" value="F:transmembrane transporter activity"/>
    <property type="evidence" value="ECO:0007669"/>
    <property type="project" value="InterPro"/>
</dbReference>
<dbReference type="Proteomes" id="UP000320776">
    <property type="component" value="Chromosome"/>
</dbReference>
<proteinExistence type="predicted"/>
<feature type="transmembrane region" description="Helical" evidence="7">
    <location>
        <begin position="81"/>
        <end position="101"/>
    </location>
</feature>
<feature type="transmembrane region" description="Helical" evidence="7">
    <location>
        <begin position="137"/>
        <end position="161"/>
    </location>
</feature>
<dbReference type="PROSITE" id="PS50850">
    <property type="entry name" value="MFS"/>
    <property type="match status" value="1"/>
</dbReference>
<dbReference type="InterPro" id="IPR011701">
    <property type="entry name" value="MFS"/>
</dbReference>
<sequence length="440" mass="48111">MEPKSSQFRWALAALMFLISFLSYMDRVNLSVAAPAIMQEFGFSKIDMGLLQTAFFLGYALMQIPGGIMAELFGYRKTITFAASFWSVFTALTAICSNFTMFAAMRALFGIGEGPLAPSFGRFIYRWFNPGERGRGSALFLSGMFIGPVFGPAVTVALMLAFGWRSVFILFGAAGLVLALAWYWFATESPRDNKYVSTAEADHIEAGRPPNTAKELAPWRDFMYSSQFWAVGIQFFITDYIMYVFLAWLPMYLMEARNFTLTSMGIAASFPWAALCLVTLATGFISDRLIGAGLSNHKVRTLFGITGLTICCAALYLGAVTADPWWNVFWLTLSLGSLGFTFNAGWAACIDIGGKFSGSVTGWMNFWGNIGGVTAPTLTAWLATTYGWQMAITFTAALAVIGIVAWLAVKPDRPLVPAGHGGGAGQRDLLIRPKTTIPNR</sequence>
<evidence type="ECO:0000256" key="4">
    <source>
        <dbReference type="ARBA" id="ARBA00022989"/>
    </source>
</evidence>
<dbReference type="PANTHER" id="PTHR11662">
    <property type="entry name" value="SOLUTE CARRIER FAMILY 17"/>
    <property type="match status" value="1"/>
</dbReference>
<keyword evidence="4 7" id="KW-1133">Transmembrane helix</keyword>
<evidence type="ECO:0000256" key="2">
    <source>
        <dbReference type="ARBA" id="ARBA00022448"/>
    </source>
</evidence>
<feature type="transmembrane region" description="Helical" evidence="7">
    <location>
        <begin position="388"/>
        <end position="409"/>
    </location>
</feature>
<dbReference type="EMBL" id="CP036259">
    <property type="protein sequence ID" value="QDR81710.1"/>
    <property type="molecule type" value="Genomic_DNA"/>
</dbReference>
<evidence type="ECO:0000259" key="8">
    <source>
        <dbReference type="PROSITE" id="PS50850"/>
    </source>
</evidence>
<dbReference type="KEGG" id="sted:SPTER_31220"/>
<keyword evidence="10" id="KW-1185">Reference proteome</keyword>
<evidence type="ECO:0000256" key="6">
    <source>
        <dbReference type="SAM" id="MobiDB-lite"/>
    </source>
</evidence>
<evidence type="ECO:0000313" key="9">
    <source>
        <dbReference type="EMBL" id="QDR81710.1"/>
    </source>
</evidence>
<evidence type="ECO:0000256" key="5">
    <source>
        <dbReference type="ARBA" id="ARBA00023136"/>
    </source>
</evidence>
<dbReference type="RefSeq" id="WP_144351171.1">
    <property type="nucleotide sequence ID" value="NZ_CP036259.1"/>
</dbReference>
<accession>A0A517DWI1</accession>
<feature type="transmembrane region" description="Helical" evidence="7">
    <location>
        <begin position="328"/>
        <end position="350"/>
    </location>
</feature>
<evidence type="ECO:0000256" key="3">
    <source>
        <dbReference type="ARBA" id="ARBA00022692"/>
    </source>
</evidence>
<feature type="transmembrane region" description="Helical" evidence="7">
    <location>
        <begin position="49"/>
        <end position="69"/>
    </location>
</feature>
<feature type="transmembrane region" description="Helical" evidence="7">
    <location>
        <begin position="302"/>
        <end position="322"/>
    </location>
</feature>
<reference evidence="9 10" key="1">
    <citation type="submission" date="2019-02" db="EMBL/GenBank/DDBJ databases">
        <title>Closed genome of Sporomusa termitida DSM 4440.</title>
        <authorList>
            <person name="Poehlein A."/>
            <person name="Daniel R."/>
        </authorList>
    </citation>
    <scope>NUCLEOTIDE SEQUENCE [LARGE SCALE GENOMIC DNA]</scope>
    <source>
        <strain evidence="9 10">DSM 4440</strain>
    </source>
</reference>
<dbReference type="AlphaFoldDB" id="A0A517DWI1"/>
<dbReference type="GO" id="GO:0005886">
    <property type="term" value="C:plasma membrane"/>
    <property type="evidence" value="ECO:0007669"/>
    <property type="project" value="UniProtKB-SubCell"/>
</dbReference>
<protein>
    <submittedName>
        <fullName evidence="9">Putative L-galactonate transporter</fullName>
    </submittedName>
</protein>
<dbReference type="SUPFAM" id="SSF103473">
    <property type="entry name" value="MFS general substrate transporter"/>
    <property type="match status" value="1"/>
</dbReference>
<feature type="transmembrane region" description="Helical" evidence="7">
    <location>
        <begin position="228"/>
        <end position="249"/>
    </location>
</feature>
<dbReference type="CDD" id="cd17319">
    <property type="entry name" value="MFS_ExuT_GudP_like"/>
    <property type="match status" value="1"/>
</dbReference>
<evidence type="ECO:0000313" key="10">
    <source>
        <dbReference type="Proteomes" id="UP000320776"/>
    </source>
</evidence>
<feature type="transmembrane region" description="Helical" evidence="7">
    <location>
        <begin position="167"/>
        <end position="185"/>
    </location>
</feature>
<feature type="region of interest" description="Disordered" evidence="6">
    <location>
        <begin position="419"/>
        <end position="440"/>
    </location>
</feature>
<dbReference type="PANTHER" id="PTHR11662:SF399">
    <property type="entry name" value="FI19708P1-RELATED"/>
    <property type="match status" value="1"/>
</dbReference>
<feature type="transmembrane region" description="Helical" evidence="7">
    <location>
        <begin position="269"/>
        <end position="290"/>
    </location>
</feature>
<dbReference type="InterPro" id="IPR020846">
    <property type="entry name" value="MFS_dom"/>
</dbReference>
<dbReference type="Pfam" id="PF07690">
    <property type="entry name" value="MFS_1"/>
    <property type="match status" value="1"/>
</dbReference>
<gene>
    <name evidence="9" type="primary">lgoT_1</name>
    <name evidence="9" type="ORF">SPTER_31220</name>
</gene>
<evidence type="ECO:0000256" key="7">
    <source>
        <dbReference type="SAM" id="Phobius"/>
    </source>
</evidence>
<keyword evidence="2" id="KW-0813">Transport</keyword>
<organism evidence="9 10">
    <name type="scientific">Sporomusa termitida</name>
    <dbReference type="NCBI Taxonomy" id="2377"/>
    <lineage>
        <taxon>Bacteria</taxon>
        <taxon>Bacillati</taxon>
        <taxon>Bacillota</taxon>
        <taxon>Negativicutes</taxon>
        <taxon>Selenomonadales</taxon>
        <taxon>Sporomusaceae</taxon>
        <taxon>Sporomusa</taxon>
    </lineage>
</organism>
<keyword evidence="3 7" id="KW-0812">Transmembrane</keyword>
<dbReference type="InterPro" id="IPR036259">
    <property type="entry name" value="MFS_trans_sf"/>
</dbReference>